<dbReference type="InterPro" id="IPR040250">
    <property type="entry name" value="Nucleobindin"/>
</dbReference>
<dbReference type="CDD" id="cd00051">
    <property type="entry name" value="EFh"/>
    <property type="match status" value="1"/>
</dbReference>
<organism evidence="5 6">
    <name type="scientific">Bifiguratus adelaidae</name>
    <dbReference type="NCBI Taxonomy" id="1938954"/>
    <lineage>
        <taxon>Eukaryota</taxon>
        <taxon>Fungi</taxon>
        <taxon>Fungi incertae sedis</taxon>
        <taxon>Mucoromycota</taxon>
        <taxon>Mucoromycotina</taxon>
        <taxon>Endogonomycetes</taxon>
        <taxon>Endogonales</taxon>
        <taxon>Endogonales incertae sedis</taxon>
        <taxon>Bifiguratus</taxon>
    </lineage>
</organism>
<dbReference type="PROSITE" id="PS50222">
    <property type="entry name" value="EF_HAND_2"/>
    <property type="match status" value="1"/>
</dbReference>
<feature type="signal peptide" evidence="3">
    <location>
        <begin position="1"/>
        <end position="18"/>
    </location>
</feature>
<sequence>MKLTLATLSILALSAAIGRTEHANAFQKKHMAEDHDLDNFDEVVFFKLHDLNHDGHLDEKELMAMYGLERDIDLESRHIKAIINRAFQDMDTNGDRMISLQEYLAVQMPDWSPQEAREDARLEAEAKERERERLERIAKEHAPHRGLYQQAGDHVAKGRIPSKYSL</sequence>
<keyword evidence="1 3" id="KW-0732">Signal</keyword>
<dbReference type="SUPFAM" id="SSF47473">
    <property type="entry name" value="EF-hand"/>
    <property type="match status" value="1"/>
</dbReference>
<accession>A0A261Y6D1</accession>
<proteinExistence type="predicted"/>
<evidence type="ECO:0000313" key="5">
    <source>
        <dbReference type="EMBL" id="OZJ06210.1"/>
    </source>
</evidence>
<dbReference type="AlphaFoldDB" id="A0A261Y6D1"/>
<dbReference type="GO" id="GO:0070062">
    <property type="term" value="C:extracellular exosome"/>
    <property type="evidence" value="ECO:0007669"/>
    <property type="project" value="TreeGrafter"/>
</dbReference>
<dbReference type="Gene3D" id="1.10.238.10">
    <property type="entry name" value="EF-hand"/>
    <property type="match status" value="1"/>
</dbReference>
<keyword evidence="2" id="KW-0106">Calcium</keyword>
<keyword evidence="6" id="KW-1185">Reference proteome</keyword>
<evidence type="ECO:0000256" key="3">
    <source>
        <dbReference type="SAM" id="SignalP"/>
    </source>
</evidence>
<reference evidence="5 6" key="1">
    <citation type="journal article" date="2017" name="Mycologia">
        <title>Bifiguratus adelaidae, gen. et sp. nov., a new member of Mucoromycotina in endophytic and soil-dwelling habitats.</title>
        <authorList>
            <person name="Torres-Cruz T.J."/>
            <person name="Billingsley Tobias T.L."/>
            <person name="Almatruk M."/>
            <person name="Hesse C."/>
            <person name="Kuske C.R."/>
            <person name="Desiro A."/>
            <person name="Benucci G.M."/>
            <person name="Bonito G."/>
            <person name="Stajich J.E."/>
            <person name="Dunlap C."/>
            <person name="Arnold A.E."/>
            <person name="Porras-Alfaro A."/>
        </authorList>
    </citation>
    <scope>NUCLEOTIDE SEQUENCE [LARGE SCALE GENOMIC DNA]</scope>
    <source>
        <strain evidence="5 6">AZ0501</strain>
    </source>
</reference>
<feature type="chain" id="PRO_5012062729" description="EF-hand domain-containing protein" evidence="3">
    <location>
        <begin position="19"/>
        <end position="166"/>
    </location>
</feature>
<dbReference type="PANTHER" id="PTHR19237:SF20">
    <property type="entry name" value="NUCLEOBINDIN 1"/>
    <property type="match status" value="1"/>
</dbReference>
<evidence type="ECO:0000313" key="6">
    <source>
        <dbReference type="Proteomes" id="UP000242875"/>
    </source>
</evidence>
<protein>
    <recommendedName>
        <fullName evidence="4">EF-hand domain-containing protein</fullName>
    </recommendedName>
</protein>
<comment type="caution">
    <text evidence="5">The sequence shown here is derived from an EMBL/GenBank/DDBJ whole genome shotgun (WGS) entry which is preliminary data.</text>
</comment>
<dbReference type="OrthoDB" id="289247at2759"/>
<dbReference type="InterPro" id="IPR002048">
    <property type="entry name" value="EF_hand_dom"/>
</dbReference>
<evidence type="ECO:0000256" key="2">
    <source>
        <dbReference type="ARBA" id="ARBA00022837"/>
    </source>
</evidence>
<dbReference type="EMBL" id="MVBO01000005">
    <property type="protein sequence ID" value="OZJ06210.1"/>
    <property type="molecule type" value="Genomic_DNA"/>
</dbReference>
<name>A0A261Y6D1_9FUNG</name>
<dbReference type="PANTHER" id="PTHR19237">
    <property type="entry name" value="NUCLEOBINDIN"/>
    <property type="match status" value="1"/>
</dbReference>
<evidence type="ECO:0000259" key="4">
    <source>
        <dbReference type="PROSITE" id="PS50222"/>
    </source>
</evidence>
<dbReference type="PROSITE" id="PS00018">
    <property type="entry name" value="EF_HAND_1"/>
    <property type="match status" value="2"/>
</dbReference>
<dbReference type="Pfam" id="PF13499">
    <property type="entry name" value="EF-hand_7"/>
    <property type="match status" value="1"/>
</dbReference>
<dbReference type="InterPro" id="IPR018247">
    <property type="entry name" value="EF_Hand_1_Ca_BS"/>
</dbReference>
<dbReference type="GO" id="GO:0005509">
    <property type="term" value="F:calcium ion binding"/>
    <property type="evidence" value="ECO:0007669"/>
    <property type="project" value="InterPro"/>
</dbReference>
<dbReference type="Proteomes" id="UP000242875">
    <property type="component" value="Unassembled WGS sequence"/>
</dbReference>
<dbReference type="GO" id="GO:0005793">
    <property type="term" value="C:endoplasmic reticulum-Golgi intermediate compartment"/>
    <property type="evidence" value="ECO:0007669"/>
    <property type="project" value="TreeGrafter"/>
</dbReference>
<feature type="domain" description="EF-hand" evidence="4">
    <location>
        <begin position="78"/>
        <end position="113"/>
    </location>
</feature>
<evidence type="ECO:0000256" key="1">
    <source>
        <dbReference type="ARBA" id="ARBA00022729"/>
    </source>
</evidence>
<dbReference type="InterPro" id="IPR011992">
    <property type="entry name" value="EF-hand-dom_pair"/>
</dbReference>
<gene>
    <name evidence="5" type="ORF">BZG36_00837</name>
</gene>